<reference evidence="1" key="2">
    <citation type="journal article" date="2015" name="Fish Shellfish Immunol.">
        <title>Early steps in the European eel (Anguilla anguilla)-Vibrio vulnificus interaction in the gills: Role of the RtxA13 toxin.</title>
        <authorList>
            <person name="Callol A."/>
            <person name="Pajuelo D."/>
            <person name="Ebbesson L."/>
            <person name="Teles M."/>
            <person name="MacKenzie S."/>
            <person name="Amaro C."/>
        </authorList>
    </citation>
    <scope>NUCLEOTIDE SEQUENCE</scope>
</reference>
<reference evidence="1" key="1">
    <citation type="submission" date="2014-11" db="EMBL/GenBank/DDBJ databases">
        <authorList>
            <person name="Amaro Gonzalez C."/>
        </authorList>
    </citation>
    <scope>NUCLEOTIDE SEQUENCE</scope>
</reference>
<dbReference type="AlphaFoldDB" id="A0A0E9RJI8"/>
<protein>
    <submittedName>
        <fullName evidence="1">Uncharacterized protein</fullName>
    </submittedName>
</protein>
<proteinExistence type="predicted"/>
<accession>A0A0E9RJI8</accession>
<name>A0A0E9RJI8_ANGAN</name>
<organism evidence="1">
    <name type="scientific">Anguilla anguilla</name>
    <name type="common">European freshwater eel</name>
    <name type="synonym">Muraena anguilla</name>
    <dbReference type="NCBI Taxonomy" id="7936"/>
    <lineage>
        <taxon>Eukaryota</taxon>
        <taxon>Metazoa</taxon>
        <taxon>Chordata</taxon>
        <taxon>Craniata</taxon>
        <taxon>Vertebrata</taxon>
        <taxon>Euteleostomi</taxon>
        <taxon>Actinopterygii</taxon>
        <taxon>Neopterygii</taxon>
        <taxon>Teleostei</taxon>
        <taxon>Anguilliformes</taxon>
        <taxon>Anguillidae</taxon>
        <taxon>Anguilla</taxon>
    </lineage>
</organism>
<dbReference type="EMBL" id="GBXM01079942">
    <property type="protein sequence ID" value="JAH28635.1"/>
    <property type="molecule type" value="Transcribed_RNA"/>
</dbReference>
<evidence type="ECO:0000313" key="1">
    <source>
        <dbReference type="EMBL" id="JAH28635.1"/>
    </source>
</evidence>
<sequence>MDYFQNYPTLRTSEDTENCVVQAFSHHFSVVIHYSLYCEILQCLCLNLII</sequence>